<accession>A0ABU0M2W8</accession>
<dbReference type="RefSeq" id="WP_370877394.1">
    <property type="nucleotide sequence ID" value="NZ_JAPKNF010000001.1"/>
</dbReference>
<evidence type="ECO:0000259" key="1">
    <source>
        <dbReference type="PROSITE" id="PS51831"/>
    </source>
</evidence>
<dbReference type="Proteomes" id="UP001223743">
    <property type="component" value="Unassembled WGS sequence"/>
</dbReference>
<organism evidence="2 3">
    <name type="scientific">Kaistia geumhonensis</name>
    <dbReference type="NCBI Taxonomy" id="410839"/>
    <lineage>
        <taxon>Bacteria</taxon>
        <taxon>Pseudomonadati</taxon>
        <taxon>Pseudomonadota</taxon>
        <taxon>Alphaproteobacteria</taxon>
        <taxon>Hyphomicrobiales</taxon>
        <taxon>Kaistiaceae</taxon>
        <taxon>Kaistia</taxon>
    </lineage>
</organism>
<dbReference type="SUPFAM" id="SSF109604">
    <property type="entry name" value="HD-domain/PDEase-like"/>
    <property type="match status" value="1"/>
</dbReference>
<dbReference type="PANTHER" id="PTHR33594:SF1">
    <property type="entry name" value="HD_PDEASE DOMAIN-CONTAINING PROTEIN"/>
    <property type="match status" value="1"/>
</dbReference>
<evidence type="ECO:0000313" key="3">
    <source>
        <dbReference type="Proteomes" id="UP001223743"/>
    </source>
</evidence>
<dbReference type="PROSITE" id="PS51831">
    <property type="entry name" value="HD"/>
    <property type="match status" value="1"/>
</dbReference>
<reference evidence="2 3" key="1">
    <citation type="submission" date="2023-07" db="EMBL/GenBank/DDBJ databases">
        <title>Genomic Encyclopedia of Type Strains, Phase IV (KMG-IV): sequencing the most valuable type-strain genomes for metagenomic binning, comparative biology and taxonomic classification.</title>
        <authorList>
            <person name="Goeker M."/>
        </authorList>
    </citation>
    <scope>NUCLEOTIDE SEQUENCE [LARGE SCALE GENOMIC DNA]</scope>
    <source>
        <strain evidence="2 3">B1-1</strain>
    </source>
</reference>
<keyword evidence="3" id="KW-1185">Reference proteome</keyword>
<dbReference type="EMBL" id="JAUSWJ010000001">
    <property type="protein sequence ID" value="MDQ0515218.1"/>
    <property type="molecule type" value="Genomic_DNA"/>
</dbReference>
<protein>
    <recommendedName>
        <fullName evidence="1">HD domain-containing protein</fullName>
    </recommendedName>
</protein>
<gene>
    <name evidence="2" type="ORF">QO015_000831</name>
</gene>
<dbReference type="CDD" id="cd00077">
    <property type="entry name" value="HDc"/>
    <property type="match status" value="1"/>
</dbReference>
<dbReference type="Pfam" id="PF01966">
    <property type="entry name" value="HD"/>
    <property type="match status" value="1"/>
</dbReference>
<name>A0ABU0M2W8_9HYPH</name>
<dbReference type="PANTHER" id="PTHR33594">
    <property type="entry name" value="SUPERFAMILY HYDROLASE, PUTATIVE (AFU_ORTHOLOGUE AFUA_1G03035)-RELATED"/>
    <property type="match status" value="1"/>
</dbReference>
<sequence length="220" mass="23354">MSALGPDELAERFGEHAALAAELLPEAVPAGDGAHDLAHLLRVFKAAEAIRAEEGGDGRILAAAVLLHDCVAVEKNAPERPMASRLAAKRASEILRRLGWDDAAIAAVAHAVAAHSFSAGIPPETLEAKILQDADRLDAIGMIGIARCFYIAGRLGSALYEPVDPEARARPLDDAAYALDHFPAKLLKLASEFNTCAGRRMAAERHQRLEAFLAGLADEI</sequence>
<comment type="caution">
    <text evidence="2">The sequence shown here is derived from an EMBL/GenBank/DDBJ whole genome shotgun (WGS) entry which is preliminary data.</text>
</comment>
<dbReference type="InterPro" id="IPR006674">
    <property type="entry name" value="HD_domain"/>
</dbReference>
<dbReference type="InterPro" id="IPR003607">
    <property type="entry name" value="HD/PDEase_dom"/>
</dbReference>
<dbReference type="Gene3D" id="1.10.3210.50">
    <property type="match status" value="1"/>
</dbReference>
<dbReference type="SMART" id="SM00471">
    <property type="entry name" value="HDc"/>
    <property type="match status" value="1"/>
</dbReference>
<proteinExistence type="predicted"/>
<evidence type="ECO:0000313" key="2">
    <source>
        <dbReference type="EMBL" id="MDQ0515218.1"/>
    </source>
</evidence>
<feature type="domain" description="HD" evidence="1">
    <location>
        <begin position="36"/>
        <end position="140"/>
    </location>
</feature>